<sequence>MKLDDSPMLDKNIKKRQQGNLKLLHELVDILEQNNLTYSLAYGTLLGAIRSNKLIDWDADIDLIITKQTYDFLINNYPDKIMTNKNVNHHFLTFPRFVSSLKDINVTNPNSQYIDLFVTVSSNENTFKKYLTKFTNKIKGLCGWTKVKYYFNHKIIKTICRFLVKSTLWWVKSLTFDKVYQTLYVPNTNKYALTVWPTMDNYCLIDKDDLTNLKQIELCGRKFFCLNNAQKYLKQWYGATWKTPIKTAKSIYCGYYEVAKPLKKIK</sequence>
<dbReference type="RefSeq" id="WP_130429203.1">
    <property type="nucleotide sequence ID" value="NZ_CP034841.1"/>
</dbReference>
<accession>A0A4P6MLF9</accession>
<feature type="domain" description="LicD/FKTN/FKRP nucleotidyltransferase" evidence="1">
    <location>
        <begin position="32"/>
        <end position="238"/>
    </location>
</feature>
<evidence type="ECO:0000259" key="1">
    <source>
        <dbReference type="Pfam" id="PF04991"/>
    </source>
</evidence>
<evidence type="ECO:0000313" key="2">
    <source>
        <dbReference type="EMBL" id="QBF34425.1"/>
    </source>
</evidence>
<dbReference type="GO" id="GO:0009100">
    <property type="term" value="P:glycoprotein metabolic process"/>
    <property type="evidence" value="ECO:0007669"/>
    <property type="project" value="UniProtKB-ARBA"/>
</dbReference>
<keyword evidence="3" id="KW-1185">Reference proteome</keyword>
<dbReference type="PANTHER" id="PTHR43404:SF1">
    <property type="entry name" value="MNN4P"/>
    <property type="match status" value="1"/>
</dbReference>
<dbReference type="Proteomes" id="UP000289326">
    <property type="component" value="Chromosome"/>
</dbReference>
<dbReference type="AlphaFoldDB" id="A0A4P6MLF9"/>
<dbReference type="NCBIfam" id="NF045866">
    <property type="entry name" value="GGPL_Ptran_Mf1"/>
    <property type="match status" value="1"/>
</dbReference>
<dbReference type="InterPro" id="IPR007074">
    <property type="entry name" value="LicD/FKTN/FKRP_NTP_transf"/>
</dbReference>
<dbReference type="OrthoDB" id="398797at2"/>
<proteinExistence type="predicted"/>
<name>A0A4P6MLF9_9BACT</name>
<dbReference type="PANTHER" id="PTHR43404">
    <property type="entry name" value="LIPOPOLYSACCHARIDE CHOLINEPHOSPHOTRANSFERASE LICD"/>
    <property type="match status" value="1"/>
</dbReference>
<dbReference type="InterPro" id="IPR052942">
    <property type="entry name" value="LPS_cholinephosphotransferase"/>
</dbReference>
<protein>
    <recommendedName>
        <fullName evidence="1">LicD/FKTN/FKRP nucleotidyltransferase domain-containing protein</fullName>
    </recommendedName>
</protein>
<gene>
    <name evidence="2" type="ORF">EG856_00545</name>
</gene>
<dbReference type="Pfam" id="PF04991">
    <property type="entry name" value="LicD"/>
    <property type="match status" value="1"/>
</dbReference>
<organism evidence="2 3">
    <name type="scientific">Mycoplasmopsis phocirhinis</name>
    <dbReference type="NCBI Taxonomy" id="142650"/>
    <lineage>
        <taxon>Bacteria</taxon>
        <taxon>Bacillati</taxon>
        <taxon>Mycoplasmatota</taxon>
        <taxon>Mycoplasmoidales</taxon>
        <taxon>Metamycoplasmataceae</taxon>
        <taxon>Mycoplasmopsis</taxon>
    </lineage>
</organism>
<evidence type="ECO:0000313" key="3">
    <source>
        <dbReference type="Proteomes" id="UP000289326"/>
    </source>
</evidence>
<dbReference type="KEGG" id="mphi:EG856_00545"/>
<dbReference type="EMBL" id="CP034841">
    <property type="protein sequence ID" value="QBF34425.1"/>
    <property type="molecule type" value="Genomic_DNA"/>
</dbReference>
<reference evidence="2 3" key="1">
    <citation type="submission" date="2019-01" db="EMBL/GenBank/DDBJ databases">
        <title>Complete sequence and annotation of the Mycoplasma phocirhinis strain 852T genome.</title>
        <authorList>
            <person name="Frasca S.Jr."/>
            <person name="Kutish G.F."/>
            <person name="Castellanos Gell J."/>
            <person name="Michaels D.L."/>
            <person name="Brown D.R."/>
        </authorList>
    </citation>
    <scope>NUCLEOTIDE SEQUENCE [LARGE SCALE GENOMIC DNA]</scope>
    <source>
        <strain evidence="2 3">852</strain>
    </source>
</reference>